<dbReference type="PATRIC" id="fig|1002367.3.peg.440"/>
<dbReference type="SUPFAM" id="SSF56349">
    <property type="entry name" value="DNA breaking-rejoining enzymes"/>
    <property type="match status" value="1"/>
</dbReference>
<dbReference type="AlphaFoldDB" id="G6AVB7"/>
<dbReference type="GeneID" id="78336392"/>
<evidence type="ECO:0000313" key="4">
    <source>
        <dbReference type="Proteomes" id="UP000004407"/>
    </source>
</evidence>
<proteinExistence type="predicted"/>
<sequence>MIKINFSIRPFVKPNGQVAVRARWNSKRYEVTFITGAYADASKWDNDLRKAKHGTTHVVRNMSFTYCDINGRIADFKQTIEEAFAKCSLANTMPTASELKSMVNKALGRNEHEEATPEEVKKRNMKQMIAWFLDECGREKNWDDQAKEKYTQAFQHITKANPHIKPDNITIEHMYKLKNWYIKQGFRNRTINKQVTMLKGFLKWIDTKQGYNVPSAVLNFETNLKVLPKTVTFLHYDELLRFAHFEFTNDKSGRLTRARDFWCFMAFTSLRISDLLQLHTNHIMDGRIEMFAQKTGEHLYIPLTEEAIAILNKYRGKGTADGHVFDIPSAQKLNDAVKDAAKVAGLERIITEVYYVGTERKEISYKFCDIISNHDARRTFVSCSLAMGIPAEVVMKCTGHSNYNTMKPYIETATETQTLQMEKWNKNQYRSQIINLLEDADEDKLKKILSYLKRVV</sequence>
<name>G6AVB7_9BACT</name>
<dbReference type="HOGENOM" id="CLU_033139_7_1_10"/>
<dbReference type="EMBL" id="AFZZ01000055">
    <property type="protein sequence ID" value="EHJ41614.1"/>
    <property type="molecule type" value="Genomic_DNA"/>
</dbReference>
<accession>G6AVB7</accession>
<dbReference type="Proteomes" id="UP000004407">
    <property type="component" value="Unassembled WGS sequence"/>
</dbReference>
<dbReference type="eggNOG" id="COG0582">
    <property type="taxonomic scope" value="Bacteria"/>
</dbReference>
<dbReference type="PROSITE" id="PS51898">
    <property type="entry name" value="TYR_RECOMBINASE"/>
    <property type="match status" value="1"/>
</dbReference>
<dbReference type="InterPro" id="IPR050090">
    <property type="entry name" value="Tyrosine_recombinase_XerCD"/>
</dbReference>
<protein>
    <submittedName>
        <fullName evidence="3">Site-specific recombinase, phage integrase family</fullName>
    </submittedName>
</protein>
<evidence type="ECO:0000256" key="1">
    <source>
        <dbReference type="ARBA" id="ARBA00023172"/>
    </source>
</evidence>
<reference evidence="3 4" key="1">
    <citation type="submission" date="2011-08" db="EMBL/GenBank/DDBJ databases">
        <authorList>
            <person name="Weinstock G."/>
            <person name="Sodergren E."/>
            <person name="Clifton S."/>
            <person name="Fulton L."/>
            <person name="Fulton B."/>
            <person name="Courtney L."/>
            <person name="Fronick C."/>
            <person name="Harrison M."/>
            <person name="Strong C."/>
            <person name="Farmer C."/>
            <person name="Delahaunty K."/>
            <person name="Markovic C."/>
            <person name="Hall O."/>
            <person name="Minx P."/>
            <person name="Tomlinson C."/>
            <person name="Mitreva M."/>
            <person name="Hou S."/>
            <person name="Chen J."/>
            <person name="Wollam A."/>
            <person name="Pepin K.H."/>
            <person name="Johnson M."/>
            <person name="Bhonagiri V."/>
            <person name="Zhang X."/>
            <person name="Suruliraj S."/>
            <person name="Warren W."/>
            <person name="Chinwalla A."/>
            <person name="Mardis E.R."/>
            <person name="Wilson R.K."/>
        </authorList>
    </citation>
    <scope>NUCLEOTIDE SEQUENCE [LARGE SCALE GENOMIC DNA]</scope>
    <source>
        <strain evidence="3 4">DSM 18206</strain>
    </source>
</reference>
<dbReference type="GO" id="GO:0015074">
    <property type="term" value="P:DNA integration"/>
    <property type="evidence" value="ECO:0007669"/>
    <property type="project" value="InterPro"/>
</dbReference>
<dbReference type="InterPro" id="IPR013762">
    <property type="entry name" value="Integrase-like_cat_sf"/>
</dbReference>
<dbReference type="PANTHER" id="PTHR30349">
    <property type="entry name" value="PHAGE INTEGRASE-RELATED"/>
    <property type="match status" value="1"/>
</dbReference>
<dbReference type="RefSeq" id="WP_007897499.1">
    <property type="nucleotide sequence ID" value="NZ_JH379377.1"/>
</dbReference>
<comment type="caution">
    <text evidence="3">The sequence shown here is derived from an EMBL/GenBank/DDBJ whole genome shotgun (WGS) entry which is preliminary data.</text>
</comment>
<feature type="domain" description="Tyr recombinase" evidence="2">
    <location>
        <begin position="226"/>
        <end position="422"/>
    </location>
</feature>
<dbReference type="InterPro" id="IPR011010">
    <property type="entry name" value="DNA_brk_join_enz"/>
</dbReference>
<evidence type="ECO:0000313" key="3">
    <source>
        <dbReference type="EMBL" id="EHJ41614.1"/>
    </source>
</evidence>
<dbReference type="Gene3D" id="1.10.443.10">
    <property type="entry name" value="Intergrase catalytic core"/>
    <property type="match status" value="1"/>
</dbReference>
<dbReference type="GO" id="GO:0003677">
    <property type="term" value="F:DNA binding"/>
    <property type="evidence" value="ECO:0007669"/>
    <property type="project" value="InterPro"/>
</dbReference>
<keyword evidence="1" id="KW-0233">DNA recombination</keyword>
<dbReference type="InterPro" id="IPR002104">
    <property type="entry name" value="Integrase_catalytic"/>
</dbReference>
<organism evidence="3 4">
    <name type="scientific">Leyella stercorea DSM 18206</name>
    <dbReference type="NCBI Taxonomy" id="1002367"/>
    <lineage>
        <taxon>Bacteria</taxon>
        <taxon>Pseudomonadati</taxon>
        <taxon>Bacteroidota</taxon>
        <taxon>Bacteroidia</taxon>
        <taxon>Bacteroidales</taxon>
        <taxon>Prevotellaceae</taxon>
        <taxon>Leyella</taxon>
    </lineage>
</organism>
<gene>
    <name evidence="3" type="ORF">HMPREF0673_00552</name>
</gene>
<dbReference type="PANTHER" id="PTHR30349:SF64">
    <property type="entry name" value="PROPHAGE INTEGRASE INTD-RELATED"/>
    <property type="match status" value="1"/>
</dbReference>
<evidence type="ECO:0000259" key="2">
    <source>
        <dbReference type="PROSITE" id="PS51898"/>
    </source>
</evidence>
<dbReference type="Pfam" id="PF00589">
    <property type="entry name" value="Phage_integrase"/>
    <property type="match status" value="1"/>
</dbReference>
<dbReference type="GO" id="GO:0006310">
    <property type="term" value="P:DNA recombination"/>
    <property type="evidence" value="ECO:0007669"/>
    <property type="project" value="UniProtKB-KW"/>
</dbReference>